<accession>A0ABS0I0S6</accession>
<name>A0ABS0I0S6_9BACT</name>
<evidence type="ECO:0000256" key="1">
    <source>
        <dbReference type="SAM" id="MobiDB-lite"/>
    </source>
</evidence>
<organism evidence="2 3">
    <name type="scientific">Hymenobacter ruricola</name>
    <dbReference type="NCBI Taxonomy" id="2791023"/>
    <lineage>
        <taxon>Bacteria</taxon>
        <taxon>Pseudomonadati</taxon>
        <taxon>Bacteroidota</taxon>
        <taxon>Cytophagia</taxon>
        <taxon>Cytophagales</taxon>
        <taxon>Hymenobacteraceae</taxon>
        <taxon>Hymenobacter</taxon>
    </lineage>
</organism>
<gene>
    <name evidence="2" type="ORF">I2H31_05510</name>
</gene>
<proteinExistence type="predicted"/>
<dbReference type="Proteomes" id="UP000618931">
    <property type="component" value="Unassembled WGS sequence"/>
</dbReference>
<evidence type="ECO:0000313" key="2">
    <source>
        <dbReference type="EMBL" id="MBF9220554.1"/>
    </source>
</evidence>
<feature type="region of interest" description="Disordered" evidence="1">
    <location>
        <begin position="1"/>
        <end position="25"/>
    </location>
</feature>
<evidence type="ECO:0000313" key="3">
    <source>
        <dbReference type="Proteomes" id="UP000618931"/>
    </source>
</evidence>
<reference evidence="2 3" key="1">
    <citation type="submission" date="2020-11" db="EMBL/GenBank/DDBJ databases">
        <authorList>
            <person name="Kim M.K."/>
        </authorList>
    </citation>
    <scope>NUCLEOTIDE SEQUENCE [LARGE SCALE GENOMIC DNA]</scope>
    <source>
        <strain evidence="2 3">BT662</strain>
    </source>
</reference>
<protein>
    <submittedName>
        <fullName evidence="2">T9SS type A sorting domain-containing protein</fullName>
    </submittedName>
</protein>
<dbReference type="RefSeq" id="WP_196292002.1">
    <property type="nucleotide sequence ID" value="NZ_JADQDM010000002.1"/>
</dbReference>
<dbReference type="EMBL" id="JADQDM010000002">
    <property type="protein sequence ID" value="MBF9220554.1"/>
    <property type="molecule type" value="Genomic_DNA"/>
</dbReference>
<keyword evidence="3" id="KW-1185">Reference proteome</keyword>
<comment type="caution">
    <text evidence="2">The sequence shown here is derived from an EMBL/GenBank/DDBJ whole genome shotgun (WGS) entry which is preliminary data.</text>
</comment>
<sequence length="775" mass="82515">MPASLRAPAEPNTAPAPVPSVVVDPPQDPNLVRVVYDGVNAVCAGDHLTVTALGGNGTYSWSTTGNLNPRLSANTGATVVVGPLVTTTYTVTSTNPSTGAPTTATFIVNVLQNCCPKNRNRSYIKEVSGTLFNSSATNPFIDQTTGNPFPAGTRFRFTDLSANPIIFSGLAFQPPMGSVLMVPGGKDLYLQDGASLNLSGVSITADCDDMWGKLWVRNSAAGISSTFTDGATADPTTTVQASAPGLTSLRNQVSHSLGGIEFEQPSPTVTTPSGAVNVPYCRLTNTDFLHNERSIALYRSQYGENIRQGVNYTYVTYSAFDSNPSRFKAPKLFPSGNVNYPHYSQYNVLFTGFGGTWGHNSHTRTLFGFHSPDDGQIAALLVQDSQFADCYLAGINVNTSNQGGGGATGDRVIYSEDNSFSFPTILSLPTTPQFANAIAADVADQVAETRGIYSKNATTGIYRSTFTQAVDSYSDFTFFERSNKQIGVKGGHVGVFYESRCTLLYTGLELTEVTYPMVLDYNVFTACSRGVTAQGRGVGLKSTGPNSPYVTVSLKMNCNTFDRGDGNRPGTAYGVYLGPTSQITFDPLPSGNPGPAPVLTNKFLDYNTGISGFFALYNLGASSPPVTYTTYGNYILRPNPTQPGILLGHSDLSALCIPGNVTLLANGTYDPNIGAVCGFGNPGLERGVREQSDLKSSSPNPASDHTTLNYILAPSISMAELQIRRSIDGKLVYQSTLLPNSSSHEVQIRGWQAGLYIATMLTNKIPVKSVKLSVL</sequence>